<dbReference type="OrthoDB" id="9780430at2"/>
<evidence type="ECO:0000313" key="1">
    <source>
        <dbReference type="EMBL" id="SIS63146.1"/>
    </source>
</evidence>
<dbReference type="GO" id="GO:0016829">
    <property type="term" value="F:lyase activity"/>
    <property type="evidence" value="ECO:0007669"/>
    <property type="project" value="UniProtKB-KW"/>
</dbReference>
<evidence type="ECO:0000313" key="2">
    <source>
        <dbReference type="Proteomes" id="UP000186795"/>
    </source>
</evidence>
<sequence>MISRMERANLLKSLHVKGDPLILFNIWDAGSAQVIQEVGAKAIATGSWSVAAAHGCDDREQLSFDLVLANLKRIVASVDLPVTIDIEGGYGQSPTEVKENVTKVIEAGAVGINLEDQIVGGEGLYSIQDQCARIEAVREAAERASIPIFINARTDIFLKADSVDHHDNHLDEAIRRASAYAKSGASGFFAPGMRNPDHIEKLCELSPIPVNILVQPDTPSSKQLAELGVARISHGPGPYRQVMEVLKEAGRKALSMS</sequence>
<dbReference type="PANTHER" id="PTHR42905:SF16">
    <property type="entry name" value="CARBOXYPHOSPHONOENOLPYRUVATE PHOSPHONOMUTASE-LIKE PROTEIN (AFU_ORTHOLOGUE AFUA_5G07230)"/>
    <property type="match status" value="1"/>
</dbReference>
<dbReference type="SUPFAM" id="SSF51621">
    <property type="entry name" value="Phosphoenolpyruvate/pyruvate domain"/>
    <property type="match status" value="1"/>
</dbReference>
<protein>
    <submittedName>
        <fullName evidence="1">2-Methylisocitrate lyase, PEP mutase family</fullName>
    </submittedName>
</protein>
<gene>
    <name evidence="1" type="ORF">SAMN05421790_103181</name>
</gene>
<reference evidence="2" key="1">
    <citation type="submission" date="2017-01" db="EMBL/GenBank/DDBJ databases">
        <authorList>
            <person name="Varghese N."/>
            <person name="Submissions S."/>
        </authorList>
    </citation>
    <scope>NUCLEOTIDE SEQUENCE [LARGE SCALE GENOMIC DNA]</scope>
    <source>
        <strain evidence="2">DSM 45196</strain>
    </source>
</reference>
<dbReference type="InterPro" id="IPR015813">
    <property type="entry name" value="Pyrv/PenolPyrv_kinase-like_dom"/>
</dbReference>
<accession>A0A1N7KNS5</accession>
<dbReference type="InterPro" id="IPR040442">
    <property type="entry name" value="Pyrv_kinase-like_dom_sf"/>
</dbReference>
<keyword evidence="2" id="KW-1185">Reference proteome</keyword>
<dbReference type="AlphaFoldDB" id="A0A1N7KNS5"/>
<dbReference type="EMBL" id="FTOD01000003">
    <property type="protein sequence ID" value="SIS63146.1"/>
    <property type="molecule type" value="Genomic_DNA"/>
</dbReference>
<dbReference type="Gene3D" id="3.20.20.60">
    <property type="entry name" value="Phosphoenolpyruvate-binding domains"/>
    <property type="match status" value="1"/>
</dbReference>
<name>A0A1N7KNS5_9BACL</name>
<proteinExistence type="predicted"/>
<dbReference type="Proteomes" id="UP000186795">
    <property type="component" value="Unassembled WGS sequence"/>
</dbReference>
<dbReference type="Pfam" id="PF13714">
    <property type="entry name" value="PEP_mutase"/>
    <property type="match status" value="1"/>
</dbReference>
<dbReference type="PANTHER" id="PTHR42905">
    <property type="entry name" value="PHOSPHOENOLPYRUVATE CARBOXYLASE"/>
    <property type="match status" value="1"/>
</dbReference>
<dbReference type="CDD" id="cd00377">
    <property type="entry name" value="ICL_PEPM"/>
    <property type="match status" value="1"/>
</dbReference>
<organism evidence="1 2">
    <name type="scientific">Kroppenstedtia eburnea</name>
    <dbReference type="NCBI Taxonomy" id="714067"/>
    <lineage>
        <taxon>Bacteria</taxon>
        <taxon>Bacillati</taxon>
        <taxon>Bacillota</taxon>
        <taxon>Bacilli</taxon>
        <taxon>Bacillales</taxon>
        <taxon>Thermoactinomycetaceae</taxon>
        <taxon>Kroppenstedtia</taxon>
    </lineage>
</organism>
<keyword evidence="1" id="KW-0456">Lyase</keyword>
<dbReference type="InterPro" id="IPR039556">
    <property type="entry name" value="ICL/PEPM"/>
</dbReference>